<evidence type="ECO:0000313" key="2">
    <source>
        <dbReference type="Proteomes" id="UP000006691"/>
    </source>
</evidence>
<keyword evidence="1" id="KW-0315">Glutamine amidotransferase</keyword>
<accession>F2F0U8</accession>
<sequence length="85" mass="10073">MDRETEVIFIKLNLSEDDKTAILVAFENSKFEILSSSDSYVDGNYYINITLNKVYELELDPSQKILIFVYEDDNDSEHKYYKFIE</sequence>
<gene>
    <name evidence="1" type="ordered locus">SSIL_1919</name>
</gene>
<keyword evidence="2" id="KW-1185">Reference proteome</keyword>
<dbReference type="Proteomes" id="UP000006691">
    <property type="component" value="Chromosome"/>
</dbReference>
<evidence type="ECO:0000313" key="1">
    <source>
        <dbReference type="EMBL" id="BAK16342.1"/>
    </source>
</evidence>
<name>F2F0U8_SOLSS</name>
<dbReference type="PATRIC" id="fig|1002809.3.peg.1939"/>
<dbReference type="AlphaFoldDB" id="F2F0U8"/>
<protein>
    <submittedName>
        <fullName evidence="1">Phosphoribosylformylglycinamidine synthase, glutamine amidotransferase domain</fullName>
    </submittedName>
</protein>
<dbReference type="EMBL" id="AP012157">
    <property type="protein sequence ID" value="BAK16342.1"/>
    <property type="molecule type" value="Genomic_DNA"/>
</dbReference>
<proteinExistence type="predicted"/>
<dbReference type="KEGG" id="siv:SSIL_1919"/>
<dbReference type="RefSeq" id="WP_014823671.1">
    <property type="nucleotide sequence ID" value="NC_018065.1"/>
</dbReference>
<reference evidence="1 2" key="2">
    <citation type="journal article" date="2012" name="J. Biosci. Bioeng.">
        <title>Complete genome sequence and characterization of the N-acylhomoserine lactone-degrading gene of the potato leaf-associated Solibacillus silvestris.</title>
        <authorList>
            <person name="Morohoshi T."/>
            <person name="Tominaga Y."/>
            <person name="Someya N."/>
            <person name="Ikeda T."/>
        </authorList>
    </citation>
    <scope>NUCLEOTIDE SEQUENCE [LARGE SCALE GENOMIC DNA]</scope>
    <source>
        <strain evidence="1 2">StLB046</strain>
    </source>
</reference>
<reference evidence="2" key="1">
    <citation type="submission" date="2011-04" db="EMBL/GenBank/DDBJ databases">
        <title>Genome sequence of Solibacillus silvestris StLB046.</title>
        <authorList>
            <person name="Morohoshi T."/>
            <person name="Someya N."/>
            <person name="Ikeda T."/>
        </authorList>
    </citation>
    <scope>NUCLEOTIDE SEQUENCE [LARGE SCALE GENOMIC DNA]</scope>
    <source>
        <strain evidence="2">StLB046</strain>
    </source>
</reference>
<organism evidence="1 2">
    <name type="scientific">Solibacillus silvestris (strain StLB046)</name>
    <name type="common">Bacillus silvestris</name>
    <dbReference type="NCBI Taxonomy" id="1002809"/>
    <lineage>
        <taxon>Bacteria</taxon>
        <taxon>Bacillati</taxon>
        <taxon>Bacillota</taxon>
        <taxon>Bacilli</taxon>
        <taxon>Bacillales</taxon>
        <taxon>Caryophanaceae</taxon>
        <taxon>Solibacillus</taxon>
    </lineage>
</organism>
<dbReference type="HOGENOM" id="CLU_2510931_0_0_9"/>